<dbReference type="InterPro" id="IPR019734">
    <property type="entry name" value="TPR_rpt"/>
</dbReference>
<dbReference type="PANTHER" id="PTHR43065">
    <property type="entry name" value="SENSOR HISTIDINE KINASE"/>
    <property type="match status" value="1"/>
</dbReference>
<dbReference type="PROSITE" id="PS50109">
    <property type="entry name" value="HIS_KIN"/>
    <property type="match status" value="1"/>
</dbReference>
<keyword evidence="7" id="KW-0067">ATP-binding</keyword>
<dbReference type="Pfam" id="PF13181">
    <property type="entry name" value="TPR_8"/>
    <property type="match status" value="1"/>
</dbReference>
<sequence length="762" mass="84423">MRHFLLLVALGLLLLLSGPLAAQPTPSRRYWDTNTDSLRRVLATQRADTARLRTLRHLADLEPISARDAELTELVALTGRLHRPDYRPYRRLLGAIRLPDNRATLPAVLDSLQATVTAFDSLGHPAPNLLIGIRVLFNQLNRQEAKHAYYQAKLAFYEKRHATKNMAACCHALGGYYAYRGDYNQSISYYLRSAELFRPFSPFFYYNEVAVIGASYVQWGNYDRAMPYLRQAVGWAGTSAGNWGFLNRAIADAYRRQHRYPLAMRYADRALSPQSPRDTVPPFQKAYGLVVKSAVLLGQGRVAEAGRLLPPAQRLADSLHLPVTGPAGNFELNATWARYYAARGEPVRAETHWLAAYRQAQESRSTPLRLAYLRELGRFYQQRGQSAPAARYALAATALADSLETAQGQFHVAQYEGQQAERAQNDRIAGLRQKQTLAAARDRQQRIVGAFLLSGVVMLLVLAAVFYYAFRRSERLKHLVTAQKQDLQIQRDQLDTSLTELRSTQAQLIQKEKMASLGELTAGIAHEIQNPLNFVNNFSEVSTELLEELEEEQAKGMRDVALEAELVSDLRQNLGKISHHGRRAAAIVKGMLEHSRTSTGERAPTDLNQLTHEYLRLAYQGLRAKDKSFNAALKTDFAPGLPLVEAVAGDLGRVLLNLFSNAFYAVQQRQQAGETGYAPTVSVSTQRVNGHVAIRVADNGTGMAAEVQAKIFQPFFTTKPTGEGTGLGLSLSHDIIAQGHGGTIAAESQPGEGATFTICLPA</sequence>
<keyword evidence="4" id="KW-0472">Membrane</keyword>
<dbReference type="Gene3D" id="3.30.565.10">
    <property type="entry name" value="Histidine kinase-like ATPase, C-terminal domain"/>
    <property type="match status" value="1"/>
</dbReference>
<protein>
    <recommendedName>
        <fullName evidence="2">histidine kinase</fullName>
        <ecNumber evidence="2">2.7.13.3</ecNumber>
    </recommendedName>
</protein>
<evidence type="ECO:0000313" key="8">
    <source>
        <dbReference type="Proteomes" id="UP001479606"/>
    </source>
</evidence>
<comment type="caution">
    <text evidence="7">The sequence shown here is derived from an EMBL/GenBank/DDBJ whole genome shotgun (WGS) entry which is preliminary data.</text>
</comment>
<dbReference type="InterPro" id="IPR003594">
    <property type="entry name" value="HATPase_dom"/>
</dbReference>
<evidence type="ECO:0000256" key="5">
    <source>
        <dbReference type="SAM" id="SignalP"/>
    </source>
</evidence>
<name>A0ABU9LPN0_9BACT</name>
<feature type="transmembrane region" description="Helical" evidence="4">
    <location>
        <begin position="447"/>
        <end position="470"/>
    </location>
</feature>
<comment type="catalytic activity">
    <reaction evidence="1">
        <text>ATP + protein L-histidine = ADP + protein N-phospho-L-histidine.</text>
        <dbReference type="EC" id="2.7.13.3"/>
    </reaction>
</comment>
<gene>
    <name evidence="7" type="ORF">AAFH49_01035</name>
</gene>
<evidence type="ECO:0000256" key="3">
    <source>
        <dbReference type="ARBA" id="ARBA00022553"/>
    </source>
</evidence>
<evidence type="ECO:0000259" key="6">
    <source>
        <dbReference type="PROSITE" id="PS50109"/>
    </source>
</evidence>
<feature type="chain" id="PRO_5047181994" description="histidine kinase" evidence="5">
    <location>
        <begin position="23"/>
        <end position="762"/>
    </location>
</feature>
<organism evidence="7 8">
    <name type="scientific">Hymenobacter segetis</name>
    <dbReference type="NCBI Taxonomy" id="2025509"/>
    <lineage>
        <taxon>Bacteria</taxon>
        <taxon>Pseudomonadati</taxon>
        <taxon>Bacteroidota</taxon>
        <taxon>Cytophagia</taxon>
        <taxon>Cytophagales</taxon>
        <taxon>Hymenobacteraceae</taxon>
        <taxon>Hymenobacter</taxon>
    </lineage>
</organism>
<dbReference type="SUPFAM" id="SSF81901">
    <property type="entry name" value="HCP-like"/>
    <property type="match status" value="1"/>
</dbReference>
<keyword evidence="4" id="KW-1133">Transmembrane helix</keyword>
<dbReference type="SMART" id="SM00387">
    <property type="entry name" value="HATPase_c"/>
    <property type="match status" value="1"/>
</dbReference>
<dbReference type="InterPro" id="IPR011990">
    <property type="entry name" value="TPR-like_helical_dom_sf"/>
</dbReference>
<dbReference type="InterPro" id="IPR036890">
    <property type="entry name" value="HATPase_C_sf"/>
</dbReference>
<evidence type="ECO:0000313" key="7">
    <source>
        <dbReference type="EMBL" id="MEL5992772.1"/>
    </source>
</evidence>
<evidence type="ECO:0000256" key="1">
    <source>
        <dbReference type="ARBA" id="ARBA00000085"/>
    </source>
</evidence>
<accession>A0ABU9LPN0</accession>
<evidence type="ECO:0000256" key="4">
    <source>
        <dbReference type="SAM" id="Phobius"/>
    </source>
</evidence>
<evidence type="ECO:0000256" key="2">
    <source>
        <dbReference type="ARBA" id="ARBA00012438"/>
    </source>
</evidence>
<dbReference type="RefSeq" id="WP_342295324.1">
    <property type="nucleotide sequence ID" value="NZ_JBCEVZ010000001.1"/>
</dbReference>
<dbReference type="GO" id="GO:0005524">
    <property type="term" value="F:ATP binding"/>
    <property type="evidence" value="ECO:0007669"/>
    <property type="project" value="UniProtKB-KW"/>
</dbReference>
<dbReference type="EMBL" id="JBCEVZ010000001">
    <property type="protein sequence ID" value="MEL5992772.1"/>
    <property type="molecule type" value="Genomic_DNA"/>
</dbReference>
<keyword evidence="3" id="KW-0597">Phosphoprotein</keyword>
<dbReference type="CDD" id="cd00082">
    <property type="entry name" value="HisKA"/>
    <property type="match status" value="1"/>
</dbReference>
<dbReference type="PANTHER" id="PTHR43065:SF42">
    <property type="entry name" value="TWO-COMPONENT SENSOR PPRA"/>
    <property type="match status" value="1"/>
</dbReference>
<dbReference type="InterPro" id="IPR003661">
    <property type="entry name" value="HisK_dim/P_dom"/>
</dbReference>
<dbReference type="SMART" id="SM00388">
    <property type="entry name" value="HisKA"/>
    <property type="match status" value="1"/>
</dbReference>
<dbReference type="InterPro" id="IPR005467">
    <property type="entry name" value="His_kinase_dom"/>
</dbReference>
<keyword evidence="5" id="KW-0732">Signal</keyword>
<keyword evidence="4" id="KW-0812">Transmembrane</keyword>
<dbReference type="Proteomes" id="UP001479606">
    <property type="component" value="Unassembled WGS sequence"/>
</dbReference>
<dbReference type="PRINTS" id="PR00344">
    <property type="entry name" value="BCTRLSENSOR"/>
</dbReference>
<dbReference type="Pfam" id="PF02518">
    <property type="entry name" value="HATPase_c"/>
    <property type="match status" value="1"/>
</dbReference>
<feature type="signal peptide" evidence="5">
    <location>
        <begin position="1"/>
        <end position="22"/>
    </location>
</feature>
<dbReference type="InterPro" id="IPR036097">
    <property type="entry name" value="HisK_dim/P_sf"/>
</dbReference>
<feature type="domain" description="Histidine kinase" evidence="6">
    <location>
        <begin position="523"/>
        <end position="762"/>
    </location>
</feature>
<dbReference type="InterPro" id="IPR004358">
    <property type="entry name" value="Sig_transdc_His_kin-like_C"/>
</dbReference>
<keyword evidence="8" id="KW-1185">Reference proteome</keyword>
<dbReference type="EC" id="2.7.13.3" evidence="2"/>
<dbReference type="Gene3D" id="1.25.40.10">
    <property type="entry name" value="Tetratricopeptide repeat domain"/>
    <property type="match status" value="1"/>
</dbReference>
<reference evidence="7 8" key="1">
    <citation type="journal article" date="2018" name="Arch. Microbiol.">
        <title>Hymenobacter segetis sp. nov., isolated from soil.</title>
        <authorList>
            <person name="Ten L.N."/>
            <person name="Lim S.J."/>
            <person name="Kim B.O."/>
            <person name="Kang I.K."/>
            <person name="Jung H.Y."/>
        </authorList>
    </citation>
    <scope>NUCLEOTIDE SEQUENCE [LARGE SCALE GENOMIC DNA]</scope>
    <source>
        <strain evidence="7 8">S7-3-11</strain>
    </source>
</reference>
<dbReference type="SUPFAM" id="SSF47384">
    <property type="entry name" value="Homodimeric domain of signal transducing histidine kinase"/>
    <property type="match status" value="1"/>
</dbReference>
<proteinExistence type="predicted"/>
<keyword evidence="7" id="KW-0547">Nucleotide-binding</keyword>
<dbReference type="SUPFAM" id="SSF55874">
    <property type="entry name" value="ATPase domain of HSP90 chaperone/DNA topoisomerase II/histidine kinase"/>
    <property type="match status" value="1"/>
</dbReference>
<dbReference type="Gene3D" id="1.10.287.130">
    <property type="match status" value="1"/>
</dbReference>